<proteinExistence type="predicted"/>
<dbReference type="GeneID" id="30145661"/>
<dbReference type="GO" id="GO:0005524">
    <property type="term" value="F:ATP binding"/>
    <property type="evidence" value="ECO:0007669"/>
    <property type="project" value="UniProtKB-KW"/>
</dbReference>
<keyword evidence="5" id="KW-1185">Reference proteome</keyword>
<dbReference type="GO" id="GO:0016020">
    <property type="term" value="C:membrane"/>
    <property type="evidence" value="ECO:0007669"/>
    <property type="project" value="TreeGrafter"/>
</dbReference>
<evidence type="ECO:0000313" key="5">
    <source>
        <dbReference type="Proteomes" id="UP000094336"/>
    </source>
</evidence>
<keyword evidence="1" id="KW-0547">Nucleotide-binding</keyword>
<protein>
    <recommendedName>
        <fullName evidence="3">AMP-dependent synthetase/ligase domain-containing protein</fullName>
    </recommendedName>
</protein>
<dbReference type="PANTHER" id="PTHR43272:SF33">
    <property type="entry name" value="AMP-BINDING DOMAIN-CONTAINING PROTEIN-RELATED"/>
    <property type="match status" value="1"/>
</dbReference>
<gene>
    <name evidence="4" type="ORF">BABINDRAFT_159670</name>
</gene>
<dbReference type="Pfam" id="PF00501">
    <property type="entry name" value="AMP-binding"/>
    <property type="match status" value="1"/>
</dbReference>
<dbReference type="AlphaFoldDB" id="A0A1E3R1I9"/>
<dbReference type="RefSeq" id="XP_018988560.1">
    <property type="nucleotide sequence ID" value="XM_019127808.1"/>
</dbReference>
<dbReference type="EMBL" id="KV454426">
    <property type="protein sequence ID" value="ODQ83232.1"/>
    <property type="molecule type" value="Genomic_DNA"/>
</dbReference>
<evidence type="ECO:0000313" key="4">
    <source>
        <dbReference type="EMBL" id="ODQ83232.1"/>
    </source>
</evidence>
<dbReference type="Proteomes" id="UP000094336">
    <property type="component" value="Unassembled WGS sequence"/>
</dbReference>
<dbReference type="GO" id="GO:0005783">
    <property type="term" value="C:endoplasmic reticulum"/>
    <property type="evidence" value="ECO:0007669"/>
    <property type="project" value="TreeGrafter"/>
</dbReference>
<evidence type="ECO:0000256" key="1">
    <source>
        <dbReference type="ARBA" id="ARBA00022741"/>
    </source>
</evidence>
<organism evidence="4 5">
    <name type="scientific">Babjeviella inositovora NRRL Y-12698</name>
    <dbReference type="NCBI Taxonomy" id="984486"/>
    <lineage>
        <taxon>Eukaryota</taxon>
        <taxon>Fungi</taxon>
        <taxon>Dikarya</taxon>
        <taxon>Ascomycota</taxon>
        <taxon>Saccharomycotina</taxon>
        <taxon>Pichiomycetes</taxon>
        <taxon>Serinales incertae sedis</taxon>
        <taxon>Babjeviella</taxon>
    </lineage>
</organism>
<dbReference type="Gene3D" id="3.40.50.12780">
    <property type="entry name" value="N-terminal domain of ligase-like"/>
    <property type="match status" value="1"/>
</dbReference>
<dbReference type="InterPro" id="IPR000873">
    <property type="entry name" value="AMP-dep_synth/lig_dom"/>
</dbReference>
<keyword evidence="2" id="KW-0067">ATP-binding</keyword>
<dbReference type="SUPFAM" id="SSF56801">
    <property type="entry name" value="Acetyl-CoA synthetase-like"/>
    <property type="match status" value="1"/>
</dbReference>
<dbReference type="PANTHER" id="PTHR43272">
    <property type="entry name" value="LONG-CHAIN-FATTY-ACID--COA LIGASE"/>
    <property type="match status" value="1"/>
</dbReference>
<accession>A0A1E3R1I9</accession>
<feature type="domain" description="AMP-dependent synthetase/ligase" evidence="3">
    <location>
        <begin position="103"/>
        <end position="535"/>
    </location>
</feature>
<dbReference type="InterPro" id="IPR042099">
    <property type="entry name" value="ANL_N_sf"/>
</dbReference>
<name>A0A1E3R1I9_9ASCO</name>
<sequence length="748" mass="84785">MSDIMYPTTYPPGINANSHLHDNFIELAPFERRQFNGLFEMPGTASEKGSPVFRSKICAITEDNNMVTSLHPKLSSIHECFQYMIRLHAKKRCFATRDSPDSDYIYRTYEEVGEARDRFGSGLVNLIRNIMGIDDHQYRLDDKDDFVLTTLLPNCYEWFIADLGCISYSISNSALYGTLSQFDAAYILNLTKSPVIILSKDKILSTMTIIHEYKLSSIKVLIVTDYASAGDIPLSQRQLAEDLSIKCFTFAEISQMGAKHPLDHLAPIPSGIYTISFTSGTVGNPKGVVLTHQSACASLATLVTIFTTSSSKKRHAPGLEYSVLCILPLAHVYQRLVCVFELFMGATIYLPTISKDVKQILADLVAVRPSHLVGVPRIFNRIDAGITTKIQSLGWMTKYLYKKTLDYKKEKFKEGQPMTNHWLYDRNFTQKIRTSLGLDNVQLLVTGSSNMLPETIRRLRSLLNADFIQGYGLTESFACVTIPFGEDEYLPVSSGYISCTTELKLRDKADIDFTWAKNRSGEIMIRGPQISKEYYRDPIRTQEAYDAEGWFFTGDIGRVDKSGRLEIVDRVKNITTLHGGYSLSPEKVENVYLQFNPGLVSQMYVTGSSTHSFLVGILVLDEQECLELLKRSNQPKLKKVAYMNETNMKELNDNLELRKYILSEINSRVSDSKLLNKYEKVGNIHLFFNNGGRYAKSRSVNYGFTDENGLLTPTMKTRRYDARRFFDVELKNLYEQGTICNGIVYNKV</sequence>
<evidence type="ECO:0000259" key="3">
    <source>
        <dbReference type="Pfam" id="PF00501"/>
    </source>
</evidence>
<dbReference type="STRING" id="984486.A0A1E3R1I9"/>
<evidence type="ECO:0000256" key="2">
    <source>
        <dbReference type="ARBA" id="ARBA00022840"/>
    </source>
</evidence>
<dbReference type="OrthoDB" id="1700726at2759"/>
<dbReference type="GO" id="GO:0004467">
    <property type="term" value="F:long-chain fatty acid-CoA ligase activity"/>
    <property type="evidence" value="ECO:0007669"/>
    <property type="project" value="TreeGrafter"/>
</dbReference>
<reference evidence="5" key="1">
    <citation type="submission" date="2016-05" db="EMBL/GenBank/DDBJ databases">
        <title>Comparative genomics of biotechnologically important yeasts.</title>
        <authorList>
            <consortium name="DOE Joint Genome Institute"/>
            <person name="Riley R."/>
            <person name="Haridas S."/>
            <person name="Wolfe K.H."/>
            <person name="Lopes M.R."/>
            <person name="Hittinger C.T."/>
            <person name="Goker M."/>
            <person name="Salamov A."/>
            <person name="Wisecaver J."/>
            <person name="Long T.M."/>
            <person name="Aerts A.L."/>
            <person name="Barry K."/>
            <person name="Choi C."/>
            <person name="Clum A."/>
            <person name="Coughlan A.Y."/>
            <person name="Deshpande S."/>
            <person name="Douglass A.P."/>
            <person name="Hanson S.J."/>
            <person name="Klenk H.-P."/>
            <person name="Labutti K."/>
            <person name="Lapidus A."/>
            <person name="Lindquist E."/>
            <person name="Lipzen A."/>
            <person name="Meier-Kolthoff J.P."/>
            <person name="Ohm R.A."/>
            <person name="Otillar R.P."/>
            <person name="Pangilinan J."/>
            <person name="Peng Y."/>
            <person name="Rokas A."/>
            <person name="Rosa C.A."/>
            <person name="Scheuner C."/>
            <person name="Sibirny A.A."/>
            <person name="Slot J.C."/>
            <person name="Stielow J.B."/>
            <person name="Sun H."/>
            <person name="Kurtzman C.P."/>
            <person name="Blackwell M."/>
            <person name="Grigoriev I.V."/>
            <person name="Jeffries T.W."/>
        </authorList>
    </citation>
    <scope>NUCLEOTIDE SEQUENCE [LARGE SCALE GENOMIC DNA]</scope>
    <source>
        <strain evidence="5">NRRL Y-12698</strain>
    </source>
</reference>